<protein>
    <recommendedName>
        <fullName evidence="1">DUF5744 domain-containing protein</fullName>
    </recommendedName>
</protein>
<reference evidence="2 3" key="1">
    <citation type="submission" date="2019-07" db="EMBL/GenBank/DDBJ databases">
        <authorList>
            <person name="Jastrzebski P J."/>
            <person name="Paukszto L."/>
            <person name="Jastrzebski P J."/>
        </authorList>
    </citation>
    <scope>NUCLEOTIDE SEQUENCE [LARGE SCALE GENOMIC DNA]</scope>
    <source>
        <strain evidence="2 3">WMS-il1</strain>
    </source>
</reference>
<evidence type="ECO:0000259" key="1">
    <source>
        <dbReference type="Pfam" id="PF19015"/>
    </source>
</evidence>
<dbReference type="Proteomes" id="UP000321570">
    <property type="component" value="Unassembled WGS sequence"/>
</dbReference>
<accession>A0A564XXP2</accession>
<proteinExistence type="predicted"/>
<name>A0A564XXP2_HYMDI</name>
<evidence type="ECO:0000313" key="2">
    <source>
        <dbReference type="EMBL" id="VUZ39750.1"/>
    </source>
</evidence>
<feature type="domain" description="DUF5744" evidence="1">
    <location>
        <begin position="114"/>
        <end position="167"/>
    </location>
</feature>
<organism evidence="2 3">
    <name type="scientific">Hymenolepis diminuta</name>
    <name type="common">Rat tapeworm</name>
    <dbReference type="NCBI Taxonomy" id="6216"/>
    <lineage>
        <taxon>Eukaryota</taxon>
        <taxon>Metazoa</taxon>
        <taxon>Spiralia</taxon>
        <taxon>Lophotrochozoa</taxon>
        <taxon>Platyhelminthes</taxon>
        <taxon>Cestoda</taxon>
        <taxon>Eucestoda</taxon>
        <taxon>Cyclophyllidea</taxon>
        <taxon>Hymenolepididae</taxon>
        <taxon>Hymenolepis</taxon>
    </lineage>
</organism>
<sequence length="203" mass="22759">EPFICKYWHGTNKALLNTKWNTTYPNISFGKARIKVSRLIPSTRQATGGVVSVDKEQFDNTNTMLVGISKGGHPNQLQPIKQLSTYKTIWAKGGFYISSMNVLDMPVVKTVGASGFQPPRPDDQTIILQMPIQRCLGESTEVVFLYGNVVIEAELEVMFHSVPENIQPLDKEQYILGNSIELTDYMGKEGKDLDPVYLNAYIK</sequence>
<dbReference type="Pfam" id="PF19015">
    <property type="entry name" value="DUF5744"/>
    <property type="match status" value="1"/>
</dbReference>
<gene>
    <name evidence="2" type="ORF">WMSIL1_LOCUS1001</name>
</gene>
<dbReference type="EMBL" id="CABIJS010000022">
    <property type="protein sequence ID" value="VUZ39750.1"/>
    <property type="molecule type" value="Genomic_DNA"/>
</dbReference>
<dbReference type="InterPro" id="IPR044040">
    <property type="entry name" value="DUF5744"/>
</dbReference>
<evidence type="ECO:0000313" key="3">
    <source>
        <dbReference type="Proteomes" id="UP000321570"/>
    </source>
</evidence>
<feature type="non-terminal residue" evidence="2">
    <location>
        <position position="1"/>
    </location>
</feature>
<dbReference type="AlphaFoldDB" id="A0A564XXP2"/>
<keyword evidence="3" id="KW-1185">Reference proteome</keyword>